<feature type="region of interest" description="Disordered" evidence="1">
    <location>
        <begin position="53"/>
        <end position="89"/>
    </location>
</feature>
<dbReference type="Proteomes" id="UP000324222">
    <property type="component" value="Unassembled WGS sequence"/>
</dbReference>
<feature type="region of interest" description="Disordered" evidence="1">
    <location>
        <begin position="1"/>
        <end position="38"/>
    </location>
</feature>
<feature type="compositionally biased region" description="Acidic residues" evidence="1">
    <location>
        <begin position="77"/>
        <end position="89"/>
    </location>
</feature>
<comment type="caution">
    <text evidence="2">The sequence shown here is derived from an EMBL/GenBank/DDBJ whole genome shotgun (WGS) entry which is preliminary data.</text>
</comment>
<sequence length="89" mass="9696">MQQDEASPEVQRGRGQAFKVPTPARLCYSERTPSPRQLAARRALSAVRVKVEGVKRQGGSTGGQSCTLDVPGAAHQEEEEEEEEEIVFG</sequence>
<dbReference type="EMBL" id="VSRR010058368">
    <property type="protein sequence ID" value="MPC81910.1"/>
    <property type="molecule type" value="Genomic_DNA"/>
</dbReference>
<reference evidence="2 3" key="1">
    <citation type="submission" date="2019-05" db="EMBL/GenBank/DDBJ databases">
        <title>Another draft genome of Portunus trituberculatus and its Hox gene families provides insights of decapod evolution.</title>
        <authorList>
            <person name="Jeong J.-H."/>
            <person name="Song I."/>
            <person name="Kim S."/>
            <person name="Choi T."/>
            <person name="Kim D."/>
            <person name="Ryu S."/>
            <person name="Kim W."/>
        </authorList>
    </citation>
    <scope>NUCLEOTIDE SEQUENCE [LARGE SCALE GENOMIC DNA]</scope>
    <source>
        <tissue evidence="2">Muscle</tissue>
    </source>
</reference>
<organism evidence="2 3">
    <name type="scientific">Portunus trituberculatus</name>
    <name type="common">Swimming crab</name>
    <name type="synonym">Neptunus trituberculatus</name>
    <dbReference type="NCBI Taxonomy" id="210409"/>
    <lineage>
        <taxon>Eukaryota</taxon>
        <taxon>Metazoa</taxon>
        <taxon>Ecdysozoa</taxon>
        <taxon>Arthropoda</taxon>
        <taxon>Crustacea</taxon>
        <taxon>Multicrustacea</taxon>
        <taxon>Malacostraca</taxon>
        <taxon>Eumalacostraca</taxon>
        <taxon>Eucarida</taxon>
        <taxon>Decapoda</taxon>
        <taxon>Pleocyemata</taxon>
        <taxon>Brachyura</taxon>
        <taxon>Eubrachyura</taxon>
        <taxon>Portunoidea</taxon>
        <taxon>Portunidae</taxon>
        <taxon>Portuninae</taxon>
        <taxon>Portunus</taxon>
    </lineage>
</organism>
<evidence type="ECO:0000256" key="1">
    <source>
        <dbReference type="SAM" id="MobiDB-lite"/>
    </source>
</evidence>
<accession>A0A5B7IBW2</accession>
<protein>
    <submittedName>
        <fullName evidence="2">Uncharacterized protein</fullName>
    </submittedName>
</protein>
<dbReference type="AlphaFoldDB" id="A0A5B7IBW2"/>
<evidence type="ECO:0000313" key="3">
    <source>
        <dbReference type="Proteomes" id="UP000324222"/>
    </source>
</evidence>
<proteinExistence type="predicted"/>
<gene>
    <name evidence="2" type="ORF">E2C01_076549</name>
</gene>
<name>A0A5B7IBW2_PORTR</name>
<evidence type="ECO:0000313" key="2">
    <source>
        <dbReference type="EMBL" id="MPC81910.1"/>
    </source>
</evidence>
<keyword evidence="3" id="KW-1185">Reference proteome</keyword>